<evidence type="ECO:0000313" key="1">
    <source>
        <dbReference type="EMBL" id="CAG8461120.1"/>
    </source>
</evidence>
<sequence length="175" mass="20225">MESVGQIENNNESYTKSCYEVSSMKMNFSNISKFVRPSEKSNFSSEKVLCMHGVNFSNINSYKINMNKLQVMEKIKTKISVVGLDFKILDELHKFSFPIQQLLADEVCAVEKRIENDKAAPGLTSLDSYCWFHLQKNSRCLLENRRKDDDKQMGTFIRDLKFCLEPILDNANKCN</sequence>
<keyword evidence="2" id="KW-1185">Reference proteome</keyword>
<proteinExistence type="predicted"/>
<dbReference type="EMBL" id="CAJVQA010000186">
    <property type="protein sequence ID" value="CAG8461120.1"/>
    <property type="molecule type" value="Genomic_DNA"/>
</dbReference>
<accession>A0A9N8VNT1</accession>
<organism evidence="1 2">
    <name type="scientific">Cetraspora pellucida</name>
    <dbReference type="NCBI Taxonomy" id="1433469"/>
    <lineage>
        <taxon>Eukaryota</taxon>
        <taxon>Fungi</taxon>
        <taxon>Fungi incertae sedis</taxon>
        <taxon>Mucoromycota</taxon>
        <taxon>Glomeromycotina</taxon>
        <taxon>Glomeromycetes</taxon>
        <taxon>Diversisporales</taxon>
        <taxon>Gigasporaceae</taxon>
        <taxon>Cetraspora</taxon>
    </lineage>
</organism>
<reference evidence="1" key="1">
    <citation type="submission" date="2021-06" db="EMBL/GenBank/DDBJ databases">
        <authorList>
            <person name="Kallberg Y."/>
            <person name="Tangrot J."/>
            <person name="Rosling A."/>
        </authorList>
    </citation>
    <scope>NUCLEOTIDE SEQUENCE</scope>
    <source>
        <strain evidence="1">FL966</strain>
    </source>
</reference>
<dbReference type="OrthoDB" id="10252354at2759"/>
<gene>
    <name evidence="1" type="ORF">CPELLU_LOCUS631</name>
</gene>
<name>A0A9N8VNT1_9GLOM</name>
<protein>
    <submittedName>
        <fullName evidence="1">13493_t:CDS:1</fullName>
    </submittedName>
</protein>
<dbReference type="Proteomes" id="UP000789759">
    <property type="component" value="Unassembled WGS sequence"/>
</dbReference>
<comment type="caution">
    <text evidence="1">The sequence shown here is derived from an EMBL/GenBank/DDBJ whole genome shotgun (WGS) entry which is preliminary data.</text>
</comment>
<dbReference type="AlphaFoldDB" id="A0A9N8VNT1"/>
<evidence type="ECO:0000313" key="2">
    <source>
        <dbReference type="Proteomes" id="UP000789759"/>
    </source>
</evidence>